<dbReference type="PROSITE" id="PS50103">
    <property type="entry name" value="ZF_C3H1"/>
    <property type="match status" value="1"/>
</dbReference>
<dbReference type="Gene3D" id="3.30.420.10">
    <property type="entry name" value="Ribonuclease H-like superfamily/Ribonuclease H"/>
    <property type="match status" value="1"/>
</dbReference>
<dbReference type="InterPro" id="IPR036855">
    <property type="entry name" value="Znf_CCCH_sf"/>
</dbReference>
<protein>
    <recommendedName>
        <fullName evidence="6">C3H1-type domain-containing protein</fullName>
    </recommendedName>
</protein>
<dbReference type="GO" id="GO:0003676">
    <property type="term" value="F:nucleic acid binding"/>
    <property type="evidence" value="ECO:0007669"/>
    <property type="project" value="InterPro"/>
</dbReference>
<dbReference type="EMBL" id="JABANP010000006">
    <property type="protein sequence ID" value="KAF4697034.1"/>
    <property type="molecule type" value="Genomic_DNA"/>
</dbReference>
<evidence type="ECO:0000256" key="2">
    <source>
        <dbReference type="ARBA" id="ARBA00022771"/>
    </source>
</evidence>
<evidence type="ECO:0000256" key="3">
    <source>
        <dbReference type="ARBA" id="ARBA00022833"/>
    </source>
</evidence>
<evidence type="ECO:0000256" key="1">
    <source>
        <dbReference type="ARBA" id="ARBA00022723"/>
    </source>
</evidence>
<feature type="zinc finger region" description="C3H1-type" evidence="4">
    <location>
        <begin position="184"/>
        <end position="211"/>
    </location>
</feature>
<evidence type="ECO:0000256" key="5">
    <source>
        <dbReference type="SAM" id="MobiDB-lite"/>
    </source>
</evidence>
<dbReference type="Gene3D" id="4.10.1000.10">
    <property type="entry name" value="Zinc finger, CCCH-type"/>
    <property type="match status" value="1"/>
</dbReference>
<feature type="compositionally biased region" description="Low complexity" evidence="5">
    <location>
        <begin position="153"/>
        <end position="164"/>
    </location>
</feature>
<sequence length="403" mass="46296">MSGEYYDRERSIDYLNRARRVWSILEATYSNLVSRDILRSQWSALRREENETCRKFVTRTARMRRNLSCAGIYLSNEDELIALRNGLYEPYSEWVATYMTQLQFMVSLTQLSGSTILGDGLQDQLIDDRQMVSLRTSLCFRGDEWETRHGRIAPAVGPNGGVPNPKEKPADKRSSQGQQRGRPATAHVLCRQFARGHCTYGDRCRFKHGSVTEGNEQKPASNPSGQGHSGSSKVGYPSLIVSDSHSSFSGSNNQLNDRYRKWAATHDVRVACLPPNVKVYCGRFERPHARVREMLMFFESQGYDVKRWPRWLPSISLSYNLCPFIGCDFSRADLFYGHRINKPWTTLSPDEVEGFLTGVSQLLNDYETESLKTLFKQERADAKLRYDKYSRNWLGRNLTLNHI</sequence>
<dbReference type="InterPro" id="IPR036397">
    <property type="entry name" value="RNaseH_sf"/>
</dbReference>
<keyword evidence="2 4" id="KW-0863">Zinc-finger</keyword>
<feature type="compositionally biased region" description="Basic and acidic residues" evidence="5">
    <location>
        <begin position="165"/>
        <end position="174"/>
    </location>
</feature>
<feature type="domain" description="C3H1-type" evidence="6">
    <location>
        <begin position="184"/>
        <end position="211"/>
    </location>
</feature>
<feature type="compositionally biased region" description="Polar residues" evidence="5">
    <location>
        <begin position="212"/>
        <end position="232"/>
    </location>
</feature>
<dbReference type="Pfam" id="PF18044">
    <property type="entry name" value="zf-CCCH_4"/>
    <property type="match status" value="1"/>
</dbReference>
<evidence type="ECO:0000313" key="8">
    <source>
        <dbReference type="Proteomes" id="UP000541610"/>
    </source>
</evidence>
<dbReference type="InterPro" id="IPR000571">
    <property type="entry name" value="Znf_CCCH"/>
</dbReference>
<dbReference type="AlphaFoldDB" id="A0A7J6PLL2"/>
<dbReference type="GO" id="GO:0008270">
    <property type="term" value="F:zinc ion binding"/>
    <property type="evidence" value="ECO:0007669"/>
    <property type="project" value="UniProtKB-KW"/>
</dbReference>
<evidence type="ECO:0000313" key="7">
    <source>
        <dbReference type="EMBL" id="KAF4697034.1"/>
    </source>
</evidence>
<dbReference type="InterPro" id="IPR041367">
    <property type="entry name" value="Znf-CCCH_4"/>
</dbReference>
<comment type="caution">
    <text evidence="7">The sequence shown here is derived from an EMBL/GenBank/DDBJ whole genome shotgun (WGS) entry which is preliminary data.</text>
</comment>
<name>A0A7J6PLL2_PEROL</name>
<evidence type="ECO:0000259" key="6">
    <source>
        <dbReference type="PROSITE" id="PS50103"/>
    </source>
</evidence>
<accession>A0A7J6PLL2</accession>
<dbReference type="SMART" id="SM00356">
    <property type="entry name" value="ZnF_C3H1"/>
    <property type="match status" value="1"/>
</dbReference>
<keyword evidence="1 4" id="KW-0479">Metal-binding</keyword>
<gene>
    <name evidence="7" type="ORF">FOZ60_013385</name>
</gene>
<dbReference type="OrthoDB" id="445341at2759"/>
<dbReference type="SUPFAM" id="SSF90229">
    <property type="entry name" value="CCCH zinc finger"/>
    <property type="match status" value="1"/>
</dbReference>
<proteinExistence type="predicted"/>
<evidence type="ECO:0000256" key="4">
    <source>
        <dbReference type="PROSITE-ProRule" id="PRU00723"/>
    </source>
</evidence>
<dbReference type="Proteomes" id="UP000541610">
    <property type="component" value="Unassembled WGS sequence"/>
</dbReference>
<organism evidence="7 8">
    <name type="scientific">Perkinsus olseni</name>
    <name type="common">Perkinsus atlanticus</name>
    <dbReference type="NCBI Taxonomy" id="32597"/>
    <lineage>
        <taxon>Eukaryota</taxon>
        <taxon>Sar</taxon>
        <taxon>Alveolata</taxon>
        <taxon>Perkinsozoa</taxon>
        <taxon>Perkinsea</taxon>
        <taxon>Perkinsida</taxon>
        <taxon>Perkinsidae</taxon>
        <taxon>Perkinsus</taxon>
    </lineage>
</organism>
<feature type="region of interest" description="Disordered" evidence="5">
    <location>
        <begin position="211"/>
        <end position="236"/>
    </location>
</feature>
<reference evidence="7 8" key="1">
    <citation type="submission" date="2020-04" db="EMBL/GenBank/DDBJ databases">
        <title>Perkinsus olseni comparative genomics.</title>
        <authorList>
            <person name="Bogema D.R."/>
        </authorList>
    </citation>
    <scope>NUCLEOTIDE SEQUENCE [LARGE SCALE GENOMIC DNA]</scope>
    <source>
        <strain evidence="7">00978-12</strain>
    </source>
</reference>
<keyword evidence="3 4" id="KW-0862">Zinc</keyword>
<feature type="region of interest" description="Disordered" evidence="5">
    <location>
        <begin position="150"/>
        <end position="185"/>
    </location>
</feature>